<keyword evidence="5" id="KW-0378">Hydrolase</keyword>
<evidence type="ECO:0000256" key="3">
    <source>
        <dbReference type="ARBA" id="ARBA00022722"/>
    </source>
</evidence>
<evidence type="ECO:0000256" key="4">
    <source>
        <dbReference type="ARBA" id="ARBA00022759"/>
    </source>
</evidence>
<sequence>MPNGLFNWCYSDVTKFLKEKGFEFLENRKGSHEAWINKNTQAIVEINFHGTKSFPPRTVETMIRQSKMDKKEWRKWAGS</sequence>
<evidence type="ECO:0000256" key="7">
    <source>
        <dbReference type="ARBA" id="ARBA00023016"/>
    </source>
</evidence>
<dbReference type="EMBL" id="LCAE01000027">
    <property type="protein sequence ID" value="KKR85918.1"/>
    <property type="molecule type" value="Genomic_DNA"/>
</dbReference>
<name>A0A0G0UA85_9BACT</name>
<dbReference type="GO" id="GO:0004519">
    <property type="term" value="F:endonuclease activity"/>
    <property type="evidence" value="ECO:0007669"/>
    <property type="project" value="UniProtKB-KW"/>
</dbReference>
<dbReference type="Proteomes" id="UP000033858">
    <property type="component" value="Unassembled WGS sequence"/>
</dbReference>
<evidence type="ECO:0000256" key="1">
    <source>
        <dbReference type="ARBA" id="ARBA00006620"/>
    </source>
</evidence>
<keyword evidence="4" id="KW-0255">Endonuclease</keyword>
<gene>
    <name evidence="8" type="ORF">UU32_C0027G0009</name>
</gene>
<dbReference type="InterPro" id="IPR038570">
    <property type="entry name" value="HicA_sf"/>
</dbReference>
<evidence type="ECO:0000313" key="8">
    <source>
        <dbReference type="EMBL" id="KKR85918.1"/>
    </source>
</evidence>
<keyword evidence="7" id="KW-0346">Stress response</keyword>
<organism evidence="8 9">
    <name type="scientific">Candidatus Woesebacteria bacterium GW2011_GWB1_41_10</name>
    <dbReference type="NCBI Taxonomy" id="1618577"/>
    <lineage>
        <taxon>Bacteria</taxon>
        <taxon>Candidatus Woeseibacteriota</taxon>
    </lineage>
</organism>
<reference evidence="8 9" key="1">
    <citation type="journal article" date="2015" name="Nature">
        <title>rRNA introns, odd ribosomes, and small enigmatic genomes across a large radiation of phyla.</title>
        <authorList>
            <person name="Brown C.T."/>
            <person name="Hug L.A."/>
            <person name="Thomas B.C."/>
            <person name="Sharon I."/>
            <person name="Castelle C.J."/>
            <person name="Singh A."/>
            <person name="Wilkins M.J."/>
            <person name="Williams K.H."/>
            <person name="Banfield J.F."/>
        </authorList>
    </citation>
    <scope>NUCLEOTIDE SEQUENCE [LARGE SCALE GENOMIC DNA]</scope>
</reference>
<dbReference type="Gene3D" id="3.30.920.30">
    <property type="entry name" value="Hypothetical protein"/>
    <property type="match status" value="1"/>
</dbReference>
<evidence type="ECO:0000256" key="6">
    <source>
        <dbReference type="ARBA" id="ARBA00022884"/>
    </source>
</evidence>
<comment type="similarity">
    <text evidence="1">Belongs to the HicA mRNA interferase family.</text>
</comment>
<evidence type="ECO:0000313" key="9">
    <source>
        <dbReference type="Proteomes" id="UP000033858"/>
    </source>
</evidence>
<evidence type="ECO:0008006" key="10">
    <source>
        <dbReference type="Google" id="ProtNLM"/>
    </source>
</evidence>
<accession>A0A0G0UA85</accession>
<dbReference type="Pfam" id="PF07927">
    <property type="entry name" value="HicA_toxin"/>
    <property type="match status" value="1"/>
</dbReference>
<evidence type="ECO:0000256" key="2">
    <source>
        <dbReference type="ARBA" id="ARBA00022649"/>
    </source>
</evidence>
<keyword evidence="6" id="KW-0694">RNA-binding</keyword>
<proteinExistence type="inferred from homology"/>
<evidence type="ECO:0000256" key="5">
    <source>
        <dbReference type="ARBA" id="ARBA00022801"/>
    </source>
</evidence>
<keyword evidence="2" id="KW-1277">Toxin-antitoxin system</keyword>
<dbReference type="GO" id="GO:0003729">
    <property type="term" value="F:mRNA binding"/>
    <property type="evidence" value="ECO:0007669"/>
    <property type="project" value="InterPro"/>
</dbReference>
<comment type="caution">
    <text evidence="8">The sequence shown here is derived from an EMBL/GenBank/DDBJ whole genome shotgun (WGS) entry which is preliminary data.</text>
</comment>
<dbReference type="GO" id="GO:0016787">
    <property type="term" value="F:hydrolase activity"/>
    <property type="evidence" value="ECO:0007669"/>
    <property type="project" value="UniProtKB-KW"/>
</dbReference>
<dbReference type="SUPFAM" id="SSF54786">
    <property type="entry name" value="YcfA/nrd intein domain"/>
    <property type="match status" value="1"/>
</dbReference>
<dbReference type="InterPro" id="IPR012933">
    <property type="entry name" value="HicA_mRNA_interferase"/>
</dbReference>
<keyword evidence="3" id="KW-0540">Nuclease</keyword>
<dbReference type="AlphaFoldDB" id="A0A0G0UA85"/>
<protein>
    <recommendedName>
        <fullName evidence="10">YcfA family protein</fullName>
    </recommendedName>
</protein>